<evidence type="ECO:0000313" key="7">
    <source>
        <dbReference type="Proteomes" id="UP000468581"/>
    </source>
</evidence>
<dbReference type="SUPFAM" id="SSF110849">
    <property type="entry name" value="ParB/Sulfiredoxin"/>
    <property type="match status" value="1"/>
</dbReference>
<dbReference type="SUPFAM" id="SSF109709">
    <property type="entry name" value="KorB DNA-binding domain-like"/>
    <property type="match status" value="1"/>
</dbReference>
<dbReference type="NCBIfam" id="TIGR00180">
    <property type="entry name" value="parB_part"/>
    <property type="match status" value="1"/>
</dbReference>
<comment type="similarity">
    <text evidence="1">Belongs to the ParB family.</text>
</comment>
<evidence type="ECO:0000256" key="3">
    <source>
        <dbReference type="ARBA" id="ARBA00023125"/>
    </source>
</evidence>
<evidence type="ECO:0000313" key="6">
    <source>
        <dbReference type="EMBL" id="NER12133.1"/>
    </source>
</evidence>
<dbReference type="RefSeq" id="WP_163605168.1">
    <property type="nucleotide sequence ID" value="NZ_JAABOO010000001.1"/>
</dbReference>
<dbReference type="Pfam" id="PF02195">
    <property type="entry name" value="ParB_N"/>
    <property type="match status" value="1"/>
</dbReference>
<dbReference type="InterPro" id="IPR036086">
    <property type="entry name" value="ParB/Sulfiredoxin_sf"/>
</dbReference>
<organism evidence="6 7">
    <name type="scientific">Leptobacterium flavescens</name>
    <dbReference type="NCBI Taxonomy" id="472055"/>
    <lineage>
        <taxon>Bacteria</taxon>
        <taxon>Pseudomonadati</taxon>
        <taxon>Bacteroidota</taxon>
        <taxon>Flavobacteriia</taxon>
        <taxon>Flavobacteriales</taxon>
        <taxon>Flavobacteriaceae</taxon>
        <taxon>Leptobacterium</taxon>
    </lineage>
</organism>
<keyword evidence="3" id="KW-0238">DNA-binding</keyword>
<dbReference type="InterPro" id="IPR041468">
    <property type="entry name" value="HTH_ParB/Spo0J"/>
</dbReference>
<dbReference type="InterPro" id="IPR004437">
    <property type="entry name" value="ParB/RepB/Spo0J"/>
</dbReference>
<dbReference type="Pfam" id="PF17762">
    <property type="entry name" value="HTH_ParB"/>
    <property type="match status" value="1"/>
</dbReference>
<evidence type="ECO:0000256" key="2">
    <source>
        <dbReference type="ARBA" id="ARBA00022829"/>
    </source>
</evidence>
<keyword evidence="7" id="KW-1185">Reference proteome</keyword>
<dbReference type="Gene3D" id="1.10.10.2830">
    <property type="match status" value="1"/>
</dbReference>
<keyword evidence="2" id="KW-0159">Chromosome partition</keyword>
<dbReference type="InterPro" id="IPR003115">
    <property type="entry name" value="ParB_N"/>
</dbReference>
<proteinExistence type="inferred from homology"/>
<dbReference type="EMBL" id="JAABOO010000001">
    <property type="protein sequence ID" value="NER12133.1"/>
    <property type="molecule type" value="Genomic_DNA"/>
</dbReference>
<dbReference type="InterPro" id="IPR050336">
    <property type="entry name" value="Chromosome_partition/occlusion"/>
</dbReference>
<sequence length="301" mass="34175">MAKATKKQALGRGLSALLKDPENDIQSVNDKNADKVVGNIVELDITSIEVNPFQPRTNFNEETLKELASSIKELGVIQPITVRKLDFDKYQLVSGERRFRASKLVGLEKIPAYIRIANDQESLEMALVENIQRQDLDPIEISLSYQRLIDEIQLTQEQLSDRVGKKRSTIANYLRLLKLDPIIQTGMRDGFVSMGHGRALINIEDKKVQLEIYEKIITESLSVRDTETLVRNYQEKNKDPESPAGKTASPQLPTYISDSIDEITEYFSSKVDVKVAKNGKGKLIIPFHSKEDFIRLKKLFK</sequence>
<accession>A0A6P0UM55</accession>
<dbReference type="AlphaFoldDB" id="A0A6P0UM55"/>
<protein>
    <submittedName>
        <fullName evidence="6">ParB/RepB/Spo0J family partition protein</fullName>
    </submittedName>
</protein>
<evidence type="ECO:0000259" key="5">
    <source>
        <dbReference type="SMART" id="SM00470"/>
    </source>
</evidence>
<dbReference type="CDD" id="cd16393">
    <property type="entry name" value="SPO0J_N"/>
    <property type="match status" value="1"/>
</dbReference>
<evidence type="ECO:0000256" key="4">
    <source>
        <dbReference type="SAM" id="MobiDB-lite"/>
    </source>
</evidence>
<dbReference type="PANTHER" id="PTHR33375">
    <property type="entry name" value="CHROMOSOME-PARTITIONING PROTEIN PARB-RELATED"/>
    <property type="match status" value="1"/>
</dbReference>
<dbReference type="Proteomes" id="UP000468581">
    <property type="component" value="Unassembled WGS sequence"/>
</dbReference>
<gene>
    <name evidence="6" type="ORF">GWK08_01650</name>
</gene>
<dbReference type="FunFam" id="1.10.10.2830:FF:000001">
    <property type="entry name" value="Chromosome partitioning protein ParB"/>
    <property type="match status" value="1"/>
</dbReference>
<evidence type="ECO:0000256" key="1">
    <source>
        <dbReference type="ARBA" id="ARBA00006295"/>
    </source>
</evidence>
<feature type="domain" description="ParB-like N-terminal" evidence="5">
    <location>
        <begin position="41"/>
        <end position="131"/>
    </location>
</feature>
<comment type="caution">
    <text evidence="6">The sequence shown here is derived from an EMBL/GenBank/DDBJ whole genome shotgun (WGS) entry which is preliminary data.</text>
</comment>
<reference evidence="6 7" key="1">
    <citation type="submission" date="2020-01" db="EMBL/GenBank/DDBJ databases">
        <title>Leptobacterium flavescens.</title>
        <authorList>
            <person name="Wang G."/>
        </authorList>
    </citation>
    <scope>NUCLEOTIDE SEQUENCE [LARGE SCALE GENOMIC DNA]</scope>
    <source>
        <strain evidence="6 7">KCTC 22160</strain>
    </source>
</reference>
<dbReference type="GO" id="GO:0003677">
    <property type="term" value="F:DNA binding"/>
    <property type="evidence" value="ECO:0007669"/>
    <property type="project" value="UniProtKB-KW"/>
</dbReference>
<dbReference type="Gene3D" id="3.90.1530.30">
    <property type="match status" value="1"/>
</dbReference>
<dbReference type="GO" id="GO:0007059">
    <property type="term" value="P:chromosome segregation"/>
    <property type="evidence" value="ECO:0007669"/>
    <property type="project" value="UniProtKB-KW"/>
</dbReference>
<dbReference type="GO" id="GO:0005694">
    <property type="term" value="C:chromosome"/>
    <property type="evidence" value="ECO:0007669"/>
    <property type="project" value="TreeGrafter"/>
</dbReference>
<dbReference type="FunFam" id="3.90.1530.30:FF:000001">
    <property type="entry name" value="Chromosome partitioning protein ParB"/>
    <property type="match status" value="1"/>
</dbReference>
<dbReference type="PANTHER" id="PTHR33375:SF1">
    <property type="entry name" value="CHROMOSOME-PARTITIONING PROTEIN PARB-RELATED"/>
    <property type="match status" value="1"/>
</dbReference>
<name>A0A6P0UM55_9FLAO</name>
<feature type="region of interest" description="Disordered" evidence="4">
    <location>
        <begin position="233"/>
        <end position="253"/>
    </location>
</feature>
<dbReference type="SMART" id="SM00470">
    <property type="entry name" value="ParB"/>
    <property type="match status" value="1"/>
</dbReference>